<evidence type="ECO:0000313" key="2">
    <source>
        <dbReference type="EMBL" id="KAF7268101.1"/>
    </source>
</evidence>
<organism evidence="2 3">
    <name type="scientific">Rhynchophorus ferrugineus</name>
    <name type="common">Red palm weevil</name>
    <name type="synonym">Curculio ferrugineus</name>
    <dbReference type="NCBI Taxonomy" id="354439"/>
    <lineage>
        <taxon>Eukaryota</taxon>
        <taxon>Metazoa</taxon>
        <taxon>Ecdysozoa</taxon>
        <taxon>Arthropoda</taxon>
        <taxon>Hexapoda</taxon>
        <taxon>Insecta</taxon>
        <taxon>Pterygota</taxon>
        <taxon>Neoptera</taxon>
        <taxon>Endopterygota</taxon>
        <taxon>Coleoptera</taxon>
        <taxon>Polyphaga</taxon>
        <taxon>Cucujiformia</taxon>
        <taxon>Curculionidae</taxon>
        <taxon>Dryophthorinae</taxon>
        <taxon>Rhynchophorus</taxon>
    </lineage>
</organism>
<feature type="compositionally biased region" description="Basic and acidic residues" evidence="1">
    <location>
        <begin position="1"/>
        <end position="19"/>
    </location>
</feature>
<sequence>MSTQEGERSERIKETHRPISDPFRIADLGHPLGEWGNKKRRKKTEKAGYLSTNVRKGLSLALIKFVDVCFGQ</sequence>
<feature type="region of interest" description="Disordered" evidence="1">
    <location>
        <begin position="1"/>
        <end position="20"/>
    </location>
</feature>
<dbReference type="OrthoDB" id="10065579at2759"/>
<keyword evidence="3" id="KW-1185">Reference proteome</keyword>
<evidence type="ECO:0000313" key="3">
    <source>
        <dbReference type="Proteomes" id="UP000625711"/>
    </source>
</evidence>
<protein>
    <submittedName>
        <fullName evidence="2">Uncharacterized protein</fullName>
    </submittedName>
</protein>
<accession>A0A834HXA2</accession>
<reference evidence="2" key="1">
    <citation type="submission" date="2020-08" db="EMBL/GenBank/DDBJ databases">
        <title>Genome sequencing and assembly of the red palm weevil Rhynchophorus ferrugineus.</title>
        <authorList>
            <person name="Dias G.B."/>
            <person name="Bergman C.M."/>
            <person name="Manee M."/>
        </authorList>
    </citation>
    <scope>NUCLEOTIDE SEQUENCE</scope>
    <source>
        <strain evidence="2">AA-2017</strain>
        <tissue evidence="2">Whole larva</tissue>
    </source>
</reference>
<dbReference type="EMBL" id="JAACXV010014346">
    <property type="protein sequence ID" value="KAF7268101.1"/>
    <property type="molecule type" value="Genomic_DNA"/>
</dbReference>
<comment type="caution">
    <text evidence="2">The sequence shown here is derived from an EMBL/GenBank/DDBJ whole genome shotgun (WGS) entry which is preliminary data.</text>
</comment>
<proteinExistence type="predicted"/>
<dbReference type="AlphaFoldDB" id="A0A834HXA2"/>
<dbReference type="Proteomes" id="UP000625711">
    <property type="component" value="Unassembled WGS sequence"/>
</dbReference>
<gene>
    <name evidence="2" type="ORF">GWI33_018730</name>
</gene>
<evidence type="ECO:0000256" key="1">
    <source>
        <dbReference type="SAM" id="MobiDB-lite"/>
    </source>
</evidence>
<name>A0A834HXA2_RHYFE</name>